<dbReference type="PANTHER" id="PTHR48041:SF91">
    <property type="entry name" value="ABC TRANSPORTER G FAMILY MEMBER 28"/>
    <property type="match status" value="1"/>
</dbReference>
<reference evidence="11 13" key="1">
    <citation type="journal article" date="2012" name="Nature">
        <title>Algal genomes reveal evolutionary mosaicism and the fate of nucleomorphs.</title>
        <authorList>
            <consortium name="DOE Joint Genome Institute"/>
            <person name="Curtis B.A."/>
            <person name="Tanifuji G."/>
            <person name="Burki F."/>
            <person name="Gruber A."/>
            <person name="Irimia M."/>
            <person name="Maruyama S."/>
            <person name="Arias M.C."/>
            <person name="Ball S.G."/>
            <person name="Gile G.H."/>
            <person name="Hirakawa Y."/>
            <person name="Hopkins J.F."/>
            <person name="Kuo A."/>
            <person name="Rensing S.A."/>
            <person name="Schmutz J."/>
            <person name="Symeonidi A."/>
            <person name="Elias M."/>
            <person name="Eveleigh R.J."/>
            <person name="Herman E.K."/>
            <person name="Klute M.J."/>
            <person name="Nakayama T."/>
            <person name="Obornik M."/>
            <person name="Reyes-Prieto A."/>
            <person name="Armbrust E.V."/>
            <person name="Aves S.J."/>
            <person name="Beiko R.G."/>
            <person name="Coutinho P."/>
            <person name="Dacks J.B."/>
            <person name="Durnford D.G."/>
            <person name="Fast N.M."/>
            <person name="Green B.R."/>
            <person name="Grisdale C.J."/>
            <person name="Hempel F."/>
            <person name="Henrissat B."/>
            <person name="Hoppner M.P."/>
            <person name="Ishida K."/>
            <person name="Kim E."/>
            <person name="Koreny L."/>
            <person name="Kroth P.G."/>
            <person name="Liu Y."/>
            <person name="Malik S.B."/>
            <person name="Maier U.G."/>
            <person name="McRose D."/>
            <person name="Mock T."/>
            <person name="Neilson J.A."/>
            <person name="Onodera N.T."/>
            <person name="Poole A.M."/>
            <person name="Pritham E.J."/>
            <person name="Richards T.A."/>
            <person name="Rocap G."/>
            <person name="Roy S.W."/>
            <person name="Sarai C."/>
            <person name="Schaack S."/>
            <person name="Shirato S."/>
            <person name="Slamovits C.H."/>
            <person name="Spencer D.F."/>
            <person name="Suzuki S."/>
            <person name="Worden A.Z."/>
            <person name="Zauner S."/>
            <person name="Barry K."/>
            <person name="Bell C."/>
            <person name="Bharti A.K."/>
            <person name="Crow J.A."/>
            <person name="Grimwood J."/>
            <person name="Kramer R."/>
            <person name="Lindquist E."/>
            <person name="Lucas S."/>
            <person name="Salamov A."/>
            <person name="McFadden G.I."/>
            <person name="Lane C.E."/>
            <person name="Keeling P.J."/>
            <person name="Gray M.W."/>
            <person name="Grigoriev I.V."/>
            <person name="Archibald J.M."/>
        </authorList>
    </citation>
    <scope>NUCLEOTIDE SEQUENCE</scope>
    <source>
        <strain evidence="11 13">CCMP2712</strain>
    </source>
</reference>
<dbReference type="Pfam" id="PF01061">
    <property type="entry name" value="ABC2_membrane"/>
    <property type="match status" value="1"/>
</dbReference>
<protein>
    <recommendedName>
        <fullName evidence="10">ABC transporter domain-containing protein</fullName>
    </recommendedName>
</protein>
<keyword evidence="8 9" id="KW-0472">Membrane</keyword>
<keyword evidence="4 9" id="KW-0812">Transmembrane</keyword>
<dbReference type="InterPro" id="IPR050352">
    <property type="entry name" value="ABCG_transporters"/>
</dbReference>
<feature type="domain" description="ABC transporter" evidence="10">
    <location>
        <begin position="8"/>
        <end position="247"/>
    </location>
</feature>
<sequence length="528" mass="58109">MLVPEKKVKTSPLSCDTPTRTILHEVSGVFEAGKFTAIMGTSGAGKTTLLNAVAGEASGGKLSGGVSFNGAQVNSDHIRRLRAFVFQDDVMMGTMTVREAITMSARLRLPASIPLTEKLKRVEEVIELLHLDKCKDSVIGYAKERGISGGERKRVGIAMELITNPSVIFLDEPTSGLDSHTAHSVCKTLKELAKAGRTVVATIHQPSSDIFHMFDNLLILAHGKILYQGPSRDCTPYFAARGSECPRYTNPADHIFMKVLNDQDAITEDEKQLATARVQSLLNEYVTSGTLSRMEEAAAAPGPGVSGSGQEKGAGVMTELAVLFTRARRNAVRNRMILRAKIGQSMFMGLLVGLIYRNLQTNQKSIQDRNGALFFVSVNVTLSAAFGVISAFGVERTVFERERSVGMYSTLSYFLSKILVELPHNVIFPFLQSTIVYFLLNLQQAADKWIIWAMIFVILNNVGNSLGISIACMFADLEMTIQAAPIFILPLMLFSGLFVNQTGIPVYFNWIKYISPMKYRWDRRGAEE</sequence>
<keyword evidence="7 9" id="KW-1133">Transmembrane helix</keyword>
<dbReference type="SUPFAM" id="SSF52540">
    <property type="entry name" value="P-loop containing nucleoside triphosphate hydrolases"/>
    <property type="match status" value="1"/>
</dbReference>
<comment type="subcellular location">
    <subcellularLocation>
        <location evidence="1">Membrane</location>
        <topology evidence="1">Multi-pass membrane protein</topology>
    </subcellularLocation>
    <subcellularLocation>
        <location evidence="2">Plastid</location>
        <location evidence="2">Chloroplast</location>
    </subcellularLocation>
</comment>
<feature type="non-terminal residue" evidence="11">
    <location>
        <position position="528"/>
    </location>
</feature>
<dbReference type="EnsemblProtists" id="EKX39193">
    <property type="protein sequence ID" value="EKX39193"/>
    <property type="gene ID" value="GUITHDRAFT_76568"/>
</dbReference>
<evidence type="ECO:0000256" key="4">
    <source>
        <dbReference type="ARBA" id="ARBA00022692"/>
    </source>
</evidence>
<dbReference type="PROSITE" id="PS00211">
    <property type="entry name" value="ABC_TRANSPORTER_1"/>
    <property type="match status" value="1"/>
</dbReference>
<dbReference type="KEGG" id="gtt:GUITHDRAFT_76568"/>
<dbReference type="GO" id="GO:0005524">
    <property type="term" value="F:ATP binding"/>
    <property type="evidence" value="ECO:0007669"/>
    <property type="project" value="UniProtKB-KW"/>
</dbReference>
<dbReference type="EMBL" id="JH993041">
    <property type="protein sequence ID" value="EKX39193.1"/>
    <property type="molecule type" value="Genomic_DNA"/>
</dbReference>
<dbReference type="GO" id="GO:0140359">
    <property type="term" value="F:ABC-type transporter activity"/>
    <property type="evidence" value="ECO:0007669"/>
    <property type="project" value="InterPro"/>
</dbReference>
<keyword evidence="3" id="KW-0813">Transport</keyword>
<dbReference type="STRING" id="905079.L1ISH5"/>
<dbReference type="SMART" id="SM00382">
    <property type="entry name" value="AAA"/>
    <property type="match status" value="1"/>
</dbReference>
<dbReference type="eggNOG" id="KOG0061">
    <property type="taxonomic scope" value="Eukaryota"/>
</dbReference>
<keyword evidence="5" id="KW-0547">Nucleotide-binding</keyword>
<evidence type="ECO:0000313" key="11">
    <source>
        <dbReference type="EMBL" id="EKX39193.1"/>
    </source>
</evidence>
<dbReference type="PROSITE" id="PS50893">
    <property type="entry name" value="ABC_TRANSPORTER_2"/>
    <property type="match status" value="1"/>
</dbReference>
<organism evidence="11">
    <name type="scientific">Guillardia theta (strain CCMP2712)</name>
    <name type="common">Cryptophyte</name>
    <dbReference type="NCBI Taxonomy" id="905079"/>
    <lineage>
        <taxon>Eukaryota</taxon>
        <taxon>Cryptophyceae</taxon>
        <taxon>Pyrenomonadales</taxon>
        <taxon>Geminigeraceae</taxon>
        <taxon>Guillardia</taxon>
    </lineage>
</organism>
<evidence type="ECO:0000256" key="8">
    <source>
        <dbReference type="ARBA" id="ARBA00023136"/>
    </source>
</evidence>
<evidence type="ECO:0000256" key="7">
    <source>
        <dbReference type="ARBA" id="ARBA00022989"/>
    </source>
</evidence>
<dbReference type="GO" id="GO:0016887">
    <property type="term" value="F:ATP hydrolysis activity"/>
    <property type="evidence" value="ECO:0007669"/>
    <property type="project" value="InterPro"/>
</dbReference>
<dbReference type="GO" id="GO:0009507">
    <property type="term" value="C:chloroplast"/>
    <property type="evidence" value="ECO:0007669"/>
    <property type="project" value="UniProtKB-SubCell"/>
</dbReference>
<name>L1ISH5_GUITC</name>
<dbReference type="Pfam" id="PF19055">
    <property type="entry name" value="ABC2_membrane_7"/>
    <property type="match status" value="1"/>
</dbReference>
<keyword evidence="6" id="KW-0067">ATP-binding</keyword>
<dbReference type="AlphaFoldDB" id="L1ISH5"/>
<dbReference type="Pfam" id="PF00005">
    <property type="entry name" value="ABC_tran"/>
    <property type="match status" value="1"/>
</dbReference>
<dbReference type="InterPro" id="IPR027417">
    <property type="entry name" value="P-loop_NTPase"/>
</dbReference>
<dbReference type="PaxDb" id="55529-EKX39193"/>
<dbReference type="InterPro" id="IPR013525">
    <property type="entry name" value="ABC2_TM"/>
</dbReference>
<feature type="transmembrane region" description="Helical" evidence="9">
    <location>
        <begin position="342"/>
        <end position="359"/>
    </location>
</feature>
<accession>L1ISH5</accession>
<dbReference type="InterPro" id="IPR017871">
    <property type="entry name" value="ABC_transporter-like_CS"/>
</dbReference>
<evidence type="ECO:0000256" key="9">
    <source>
        <dbReference type="SAM" id="Phobius"/>
    </source>
</evidence>
<dbReference type="Proteomes" id="UP000011087">
    <property type="component" value="Unassembled WGS sequence"/>
</dbReference>
<evidence type="ECO:0000259" key="10">
    <source>
        <dbReference type="PROSITE" id="PS50893"/>
    </source>
</evidence>
<proteinExistence type="predicted"/>
<evidence type="ECO:0000256" key="5">
    <source>
        <dbReference type="ARBA" id="ARBA00022741"/>
    </source>
</evidence>
<evidence type="ECO:0000256" key="1">
    <source>
        <dbReference type="ARBA" id="ARBA00004141"/>
    </source>
</evidence>
<evidence type="ECO:0000313" key="13">
    <source>
        <dbReference type="Proteomes" id="UP000011087"/>
    </source>
</evidence>
<evidence type="ECO:0000256" key="2">
    <source>
        <dbReference type="ARBA" id="ARBA00004229"/>
    </source>
</evidence>
<evidence type="ECO:0000256" key="3">
    <source>
        <dbReference type="ARBA" id="ARBA00022448"/>
    </source>
</evidence>
<evidence type="ECO:0000256" key="6">
    <source>
        <dbReference type="ARBA" id="ARBA00022840"/>
    </source>
</evidence>
<feature type="transmembrane region" description="Helical" evidence="9">
    <location>
        <begin position="449"/>
        <end position="474"/>
    </location>
</feature>
<gene>
    <name evidence="11" type="ORF">GUITHDRAFT_76568</name>
</gene>
<reference evidence="12" key="3">
    <citation type="submission" date="2016-03" db="UniProtKB">
        <authorList>
            <consortium name="EnsemblProtists"/>
        </authorList>
    </citation>
    <scope>IDENTIFICATION</scope>
</reference>
<dbReference type="CDD" id="cd03213">
    <property type="entry name" value="ABCG_EPDR"/>
    <property type="match status" value="1"/>
</dbReference>
<dbReference type="InterPro" id="IPR003593">
    <property type="entry name" value="AAA+_ATPase"/>
</dbReference>
<feature type="transmembrane region" description="Helical" evidence="9">
    <location>
        <begin position="371"/>
        <end position="394"/>
    </location>
</feature>
<evidence type="ECO:0000313" key="12">
    <source>
        <dbReference type="EnsemblProtists" id="EKX39193"/>
    </source>
</evidence>
<dbReference type="OMA" id="WLAWEDY"/>
<feature type="transmembrane region" description="Helical" evidence="9">
    <location>
        <begin position="486"/>
        <end position="510"/>
    </location>
</feature>
<keyword evidence="13" id="KW-1185">Reference proteome</keyword>
<reference evidence="13" key="2">
    <citation type="submission" date="2012-11" db="EMBL/GenBank/DDBJ databases">
        <authorList>
            <person name="Kuo A."/>
            <person name="Curtis B.A."/>
            <person name="Tanifuji G."/>
            <person name="Burki F."/>
            <person name="Gruber A."/>
            <person name="Irimia M."/>
            <person name="Maruyama S."/>
            <person name="Arias M.C."/>
            <person name="Ball S.G."/>
            <person name="Gile G.H."/>
            <person name="Hirakawa Y."/>
            <person name="Hopkins J.F."/>
            <person name="Rensing S.A."/>
            <person name="Schmutz J."/>
            <person name="Symeonidi A."/>
            <person name="Elias M."/>
            <person name="Eveleigh R.J."/>
            <person name="Herman E.K."/>
            <person name="Klute M.J."/>
            <person name="Nakayama T."/>
            <person name="Obornik M."/>
            <person name="Reyes-Prieto A."/>
            <person name="Armbrust E.V."/>
            <person name="Aves S.J."/>
            <person name="Beiko R.G."/>
            <person name="Coutinho P."/>
            <person name="Dacks J.B."/>
            <person name="Durnford D.G."/>
            <person name="Fast N.M."/>
            <person name="Green B.R."/>
            <person name="Grisdale C."/>
            <person name="Hempe F."/>
            <person name="Henrissat B."/>
            <person name="Hoppner M.P."/>
            <person name="Ishida K.-I."/>
            <person name="Kim E."/>
            <person name="Koreny L."/>
            <person name="Kroth P.G."/>
            <person name="Liu Y."/>
            <person name="Malik S.-B."/>
            <person name="Maier U.G."/>
            <person name="McRose D."/>
            <person name="Mock T."/>
            <person name="Neilson J.A."/>
            <person name="Onodera N.T."/>
            <person name="Poole A.M."/>
            <person name="Pritham E.J."/>
            <person name="Richards T.A."/>
            <person name="Rocap G."/>
            <person name="Roy S.W."/>
            <person name="Sarai C."/>
            <person name="Schaack S."/>
            <person name="Shirato S."/>
            <person name="Slamovits C.H."/>
            <person name="Spencer D.F."/>
            <person name="Suzuki S."/>
            <person name="Worden A.Z."/>
            <person name="Zauner S."/>
            <person name="Barry K."/>
            <person name="Bell C."/>
            <person name="Bharti A.K."/>
            <person name="Crow J.A."/>
            <person name="Grimwood J."/>
            <person name="Kramer R."/>
            <person name="Lindquist E."/>
            <person name="Lucas S."/>
            <person name="Salamov A."/>
            <person name="McFadden G.I."/>
            <person name="Lane C.E."/>
            <person name="Keeling P.J."/>
            <person name="Gray M.W."/>
            <person name="Grigoriev I.V."/>
            <person name="Archibald J.M."/>
        </authorList>
    </citation>
    <scope>NUCLEOTIDE SEQUENCE</scope>
    <source>
        <strain evidence="13">CCMP2712</strain>
    </source>
</reference>
<dbReference type="GeneID" id="17295966"/>
<dbReference type="OrthoDB" id="66620at2759"/>
<dbReference type="InterPro" id="IPR043926">
    <property type="entry name" value="ABCG_dom"/>
</dbReference>
<dbReference type="RefSeq" id="XP_005826173.1">
    <property type="nucleotide sequence ID" value="XM_005826116.1"/>
</dbReference>
<dbReference type="PANTHER" id="PTHR48041">
    <property type="entry name" value="ABC TRANSPORTER G FAMILY MEMBER 28"/>
    <property type="match status" value="1"/>
</dbReference>
<dbReference type="InterPro" id="IPR003439">
    <property type="entry name" value="ABC_transporter-like_ATP-bd"/>
</dbReference>
<dbReference type="HOGENOM" id="CLU_000604_57_6_1"/>
<dbReference type="GO" id="GO:0016020">
    <property type="term" value="C:membrane"/>
    <property type="evidence" value="ECO:0007669"/>
    <property type="project" value="UniProtKB-SubCell"/>
</dbReference>
<dbReference type="Gene3D" id="3.40.50.300">
    <property type="entry name" value="P-loop containing nucleotide triphosphate hydrolases"/>
    <property type="match status" value="1"/>
</dbReference>
<feature type="transmembrane region" description="Helical" evidence="9">
    <location>
        <begin position="414"/>
        <end position="440"/>
    </location>
</feature>